<dbReference type="InterPro" id="IPR007123">
    <property type="entry name" value="Gelsolin-like_dom"/>
</dbReference>
<dbReference type="EMBL" id="KQ971306">
    <property type="protein sequence ID" value="EFA11080.2"/>
    <property type="molecule type" value="Genomic_DNA"/>
</dbReference>
<dbReference type="InterPro" id="IPR044865">
    <property type="entry name" value="MRH_dom"/>
</dbReference>
<evidence type="ECO:0000256" key="3">
    <source>
        <dbReference type="ARBA" id="ARBA00023157"/>
    </source>
</evidence>
<dbReference type="InterPro" id="IPR007122">
    <property type="entry name" value="Villin/Gelsolin"/>
</dbReference>
<dbReference type="Gene3D" id="2.70.130.10">
    <property type="entry name" value="Mannose-6-phosphate receptor binding domain"/>
    <property type="match status" value="5"/>
</dbReference>
<feature type="domain" description="MRH" evidence="5">
    <location>
        <begin position="562"/>
        <end position="700"/>
    </location>
</feature>
<keyword evidence="2" id="KW-0677">Repeat</keyword>
<evidence type="ECO:0000256" key="1">
    <source>
        <dbReference type="ARBA" id="ARBA00022729"/>
    </source>
</evidence>
<dbReference type="Pfam" id="PF00878">
    <property type="entry name" value="CIMR"/>
    <property type="match status" value="3"/>
</dbReference>
<dbReference type="STRING" id="7070.D6W686"/>
<organism evidence="6 7">
    <name type="scientific">Tribolium castaneum</name>
    <name type="common">Red flour beetle</name>
    <dbReference type="NCBI Taxonomy" id="7070"/>
    <lineage>
        <taxon>Eukaryota</taxon>
        <taxon>Metazoa</taxon>
        <taxon>Ecdysozoa</taxon>
        <taxon>Arthropoda</taxon>
        <taxon>Hexapoda</taxon>
        <taxon>Insecta</taxon>
        <taxon>Pterygota</taxon>
        <taxon>Neoptera</taxon>
        <taxon>Endopterygota</taxon>
        <taxon>Coleoptera</taxon>
        <taxon>Polyphaga</taxon>
        <taxon>Cucujiformia</taxon>
        <taxon>Tenebrionidae</taxon>
        <taxon>Tenebrionidae incertae sedis</taxon>
        <taxon>Tribolium</taxon>
    </lineage>
</organism>
<dbReference type="PANTHER" id="PTHR11977:SF123">
    <property type="entry name" value="GELSOLIN"/>
    <property type="match status" value="1"/>
</dbReference>
<reference evidence="6 7" key="2">
    <citation type="journal article" date="2010" name="Nucleic Acids Res.">
        <title>BeetleBase in 2010: revisions to provide comprehensive genomic information for Tribolium castaneum.</title>
        <authorList>
            <person name="Kim H.S."/>
            <person name="Murphy T."/>
            <person name="Xia J."/>
            <person name="Caragea D."/>
            <person name="Park Y."/>
            <person name="Beeman R.W."/>
            <person name="Lorenzen M.D."/>
            <person name="Butcher S."/>
            <person name="Manak J.R."/>
            <person name="Brown S.J."/>
        </authorList>
    </citation>
    <scope>GENOME REANNOTATION</scope>
    <source>
        <strain evidence="6 7">Georgia GA2</strain>
    </source>
</reference>
<dbReference type="CDD" id="cd11292">
    <property type="entry name" value="gelsolin_S3_like"/>
    <property type="match status" value="1"/>
</dbReference>
<keyword evidence="1 4" id="KW-0732">Signal</keyword>
<evidence type="ECO:0000256" key="2">
    <source>
        <dbReference type="ARBA" id="ARBA00022737"/>
    </source>
</evidence>
<feature type="chain" id="PRO_5007310544" description="MRH domain-containing protein" evidence="4">
    <location>
        <begin position="21"/>
        <end position="1515"/>
    </location>
</feature>
<evidence type="ECO:0000256" key="4">
    <source>
        <dbReference type="SAM" id="SignalP"/>
    </source>
</evidence>
<keyword evidence="7" id="KW-1185">Reference proteome</keyword>
<name>D6W686_TRICA</name>
<feature type="domain" description="MRH" evidence="5">
    <location>
        <begin position="430"/>
        <end position="557"/>
    </location>
</feature>
<dbReference type="CDD" id="cd11290">
    <property type="entry name" value="gelsolin_S1_like"/>
    <property type="match status" value="1"/>
</dbReference>
<dbReference type="SUPFAM" id="SSF50911">
    <property type="entry name" value="Mannose 6-phosphate receptor domain"/>
    <property type="match status" value="5"/>
</dbReference>
<dbReference type="GO" id="GO:0038023">
    <property type="term" value="F:signaling receptor activity"/>
    <property type="evidence" value="ECO:0007669"/>
    <property type="project" value="InterPro"/>
</dbReference>
<dbReference type="Proteomes" id="UP000007266">
    <property type="component" value="Linkage group 1"/>
</dbReference>
<dbReference type="Pfam" id="PF00626">
    <property type="entry name" value="Gelsolin"/>
    <property type="match status" value="4"/>
</dbReference>
<keyword evidence="3" id="KW-1015">Disulfide bond</keyword>
<dbReference type="InterPro" id="IPR000479">
    <property type="entry name" value="CIMR_rpt"/>
</dbReference>
<dbReference type="FunFam" id="3.40.20.10:FF:000002">
    <property type="entry name" value="Gelsolin"/>
    <property type="match status" value="1"/>
</dbReference>
<evidence type="ECO:0000313" key="6">
    <source>
        <dbReference type="EMBL" id="EFA11080.2"/>
    </source>
</evidence>
<dbReference type="SMART" id="SM01404">
    <property type="entry name" value="CIMR"/>
    <property type="match status" value="5"/>
</dbReference>
<dbReference type="eggNOG" id="KOG0443">
    <property type="taxonomic scope" value="Eukaryota"/>
</dbReference>
<dbReference type="InterPro" id="IPR029006">
    <property type="entry name" value="ADF-H/Gelsolin-like_dom_sf"/>
</dbReference>
<gene>
    <name evidence="6" type="primary">AUGUSTUS-3.0.2_04676</name>
    <name evidence="6" type="ORF">TcasGA2_TC004676</name>
</gene>
<reference evidence="6 7" key="1">
    <citation type="journal article" date="2008" name="Nature">
        <title>The genome of the model beetle and pest Tribolium castaneum.</title>
        <authorList>
            <consortium name="Tribolium Genome Sequencing Consortium"/>
            <person name="Richards S."/>
            <person name="Gibbs R.A."/>
            <person name="Weinstock G.M."/>
            <person name="Brown S.J."/>
            <person name="Denell R."/>
            <person name="Beeman R.W."/>
            <person name="Gibbs R."/>
            <person name="Beeman R.W."/>
            <person name="Brown S.J."/>
            <person name="Bucher G."/>
            <person name="Friedrich M."/>
            <person name="Grimmelikhuijzen C.J."/>
            <person name="Klingler M."/>
            <person name="Lorenzen M."/>
            <person name="Richards S."/>
            <person name="Roth S."/>
            <person name="Schroder R."/>
            <person name="Tautz D."/>
            <person name="Zdobnov E.M."/>
            <person name="Muzny D."/>
            <person name="Gibbs R.A."/>
            <person name="Weinstock G.M."/>
            <person name="Attaway T."/>
            <person name="Bell S."/>
            <person name="Buhay C.J."/>
            <person name="Chandrabose M.N."/>
            <person name="Chavez D."/>
            <person name="Clerk-Blankenburg K.P."/>
            <person name="Cree A."/>
            <person name="Dao M."/>
            <person name="Davis C."/>
            <person name="Chacko J."/>
            <person name="Dinh H."/>
            <person name="Dugan-Rocha S."/>
            <person name="Fowler G."/>
            <person name="Garner T.T."/>
            <person name="Garnes J."/>
            <person name="Gnirke A."/>
            <person name="Hawes A."/>
            <person name="Hernandez J."/>
            <person name="Hines S."/>
            <person name="Holder M."/>
            <person name="Hume J."/>
            <person name="Jhangiani S.N."/>
            <person name="Joshi V."/>
            <person name="Khan Z.M."/>
            <person name="Jackson L."/>
            <person name="Kovar C."/>
            <person name="Kowis A."/>
            <person name="Lee S."/>
            <person name="Lewis L.R."/>
            <person name="Margolis J."/>
            <person name="Morgan M."/>
            <person name="Nazareth L.V."/>
            <person name="Nguyen N."/>
            <person name="Okwuonu G."/>
            <person name="Parker D."/>
            <person name="Richards S."/>
            <person name="Ruiz S.J."/>
            <person name="Santibanez J."/>
            <person name="Savard J."/>
            <person name="Scherer S.E."/>
            <person name="Schneider B."/>
            <person name="Sodergren E."/>
            <person name="Tautz D."/>
            <person name="Vattahil S."/>
            <person name="Villasana D."/>
            <person name="White C.S."/>
            <person name="Wright R."/>
            <person name="Park Y."/>
            <person name="Beeman R.W."/>
            <person name="Lord J."/>
            <person name="Oppert B."/>
            <person name="Lorenzen M."/>
            <person name="Brown S."/>
            <person name="Wang L."/>
            <person name="Savard J."/>
            <person name="Tautz D."/>
            <person name="Richards S."/>
            <person name="Weinstock G."/>
            <person name="Gibbs R.A."/>
            <person name="Liu Y."/>
            <person name="Worley K."/>
            <person name="Weinstock G."/>
            <person name="Elsik C.G."/>
            <person name="Reese J.T."/>
            <person name="Elhaik E."/>
            <person name="Landan G."/>
            <person name="Graur D."/>
            <person name="Arensburger P."/>
            <person name="Atkinson P."/>
            <person name="Beeman R.W."/>
            <person name="Beidler J."/>
            <person name="Brown S.J."/>
            <person name="Demuth J.P."/>
            <person name="Drury D.W."/>
            <person name="Du Y.Z."/>
            <person name="Fujiwara H."/>
            <person name="Lorenzen M."/>
            <person name="Maselli V."/>
            <person name="Osanai M."/>
            <person name="Park Y."/>
            <person name="Robertson H.M."/>
            <person name="Tu Z."/>
            <person name="Wang J.J."/>
            <person name="Wang S."/>
            <person name="Richards S."/>
            <person name="Song H."/>
            <person name="Zhang L."/>
            <person name="Sodergren E."/>
            <person name="Werner D."/>
            <person name="Stanke M."/>
            <person name="Morgenstern B."/>
            <person name="Solovyev V."/>
            <person name="Kosarev P."/>
            <person name="Brown G."/>
            <person name="Chen H.C."/>
            <person name="Ermolaeva O."/>
            <person name="Hlavina W."/>
            <person name="Kapustin Y."/>
            <person name="Kiryutin B."/>
            <person name="Kitts P."/>
            <person name="Maglott D."/>
            <person name="Pruitt K."/>
            <person name="Sapojnikov V."/>
            <person name="Souvorov A."/>
            <person name="Mackey A.J."/>
            <person name="Waterhouse R.M."/>
            <person name="Wyder S."/>
            <person name="Zdobnov E.M."/>
            <person name="Zdobnov E.M."/>
            <person name="Wyder S."/>
            <person name="Kriventseva E.V."/>
            <person name="Kadowaki T."/>
            <person name="Bork P."/>
            <person name="Aranda M."/>
            <person name="Bao R."/>
            <person name="Beermann A."/>
            <person name="Berns N."/>
            <person name="Bolognesi R."/>
            <person name="Bonneton F."/>
            <person name="Bopp D."/>
            <person name="Brown S.J."/>
            <person name="Bucher G."/>
            <person name="Butts T."/>
            <person name="Chaumot A."/>
            <person name="Denell R.E."/>
            <person name="Ferrier D.E."/>
            <person name="Friedrich M."/>
            <person name="Gordon C.M."/>
            <person name="Jindra M."/>
            <person name="Klingler M."/>
            <person name="Lan Q."/>
            <person name="Lattorff H.M."/>
            <person name="Laudet V."/>
            <person name="von Levetsow C."/>
            <person name="Liu Z."/>
            <person name="Lutz R."/>
            <person name="Lynch J.A."/>
            <person name="da Fonseca R.N."/>
            <person name="Posnien N."/>
            <person name="Reuter R."/>
            <person name="Roth S."/>
            <person name="Savard J."/>
            <person name="Schinko J.B."/>
            <person name="Schmitt C."/>
            <person name="Schoppmeier M."/>
            <person name="Schroder R."/>
            <person name="Shippy T.D."/>
            <person name="Simonnet F."/>
            <person name="Marques-Souza H."/>
            <person name="Tautz D."/>
            <person name="Tomoyasu Y."/>
            <person name="Trauner J."/>
            <person name="Van der Zee M."/>
            <person name="Vervoort M."/>
            <person name="Wittkopp N."/>
            <person name="Wimmer E.A."/>
            <person name="Yang X."/>
            <person name="Jones A.K."/>
            <person name="Sattelle D.B."/>
            <person name="Ebert P.R."/>
            <person name="Nelson D."/>
            <person name="Scott J.G."/>
            <person name="Beeman R.W."/>
            <person name="Muthukrishnan S."/>
            <person name="Kramer K.J."/>
            <person name="Arakane Y."/>
            <person name="Beeman R.W."/>
            <person name="Zhu Q."/>
            <person name="Hogenkamp D."/>
            <person name="Dixit R."/>
            <person name="Oppert B."/>
            <person name="Jiang H."/>
            <person name="Zou Z."/>
            <person name="Marshall J."/>
            <person name="Elpidina E."/>
            <person name="Vinokurov K."/>
            <person name="Oppert C."/>
            <person name="Zou Z."/>
            <person name="Evans J."/>
            <person name="Lu Z."/>
            <person name="Zhao P."/>
            <person name="Sumathipala N."/>
            <person name="Altincicek B."/>
            <person name="Vilcinskas A."/>
            <person name="Williams M."/>
            <person name="Hultmark D."/>
            <person name="Hetru C."/>
            <person name="Jiang H."/>
            <person name="Grimmelikhuijzen C.J."/>
            <person name="Hauser F."/>
            <person name="Cazzamali G."/>
            <person name="Williamson M."/>
            <person name="Park Y."/>
            <person name="Li B."/>
            <person name="Tanaka Y."/>
            <person name="Predel R."/>
            <person name="Neupert S."/>
            <person name="Schachtner J."/>
            <person name="Verleyen P."/>
            <person name="Raible F."/>
            <person name="Bork P."/>
            <person name="Friedrich M."/>
            <person name="Walden K.K."/>
            <person name="Robertson H.M."/>
            <person name="Angeli S."/>
            <person name="Foret S."/>
            <person name="Bucher G."/>
            <person name="Schuetz S."/>
            <person name="Maleszka R."/>
            <person name="Wimmer E.A."/>
            <person name="Beeman R.W."/>
            <person name="Lorenzen M."/>
            <person name="Tomoyasu Y."/>
            <person name="Miller S.C."/>
            <person name="Grossmann D."/>
            <person name="Bucher G."/>
        </authorList>
    </citation>
    <scope>NUCLEOTIDE SEQUENCE [LARGE SCALE GENOMIC DNA]</scope>
    <source>
        <strain evidence="6 7">Georgia GA2</strain>
    </source>
</reference>
<dbReference type="SUPFAM" id="SSF55753">
    <property type="entry name" value="Actin depolymerizing proteins"/>
    <property type="match status" value="4"/>
</dbReference>
<dbReference type="GO" id="GO:0007041">
    <property type="term" value="P:lysosomal transport"/>
    <property type="evidence" value="ECO:0007669"/>
    <property type="project" value="InterPro"/>
</dbReference>
<dbReference type="InParanoid" id="D6W686"/>
<dbReference type="GO" id="GO:0005537">
    <property type="term" value="F:D-mannose binding"/>
    <property type="evidence" value="ECO:0007669"/>
    <property type="project" value="InterPro"/>
</dbReference>
<dbReference type="PANTHER" id="PTHR11977">
    <property type="entry name" value="VILLIN"/>
    <property type="match status" value="1"/>
</dbReference>
<proteinExistence type="predicted"/>
<feature type="domain" description="MRH" evidence="5">
    <location>
        <begin position="289"/>
        <end position="424"/>
    </location>
</feature>
<dbReference type="eggNOG" id="KOG4504">
    <property type="taxonomic scope" value="Eukaryota"/>
</dbReference>
<accession>D6W686</accession>
<evidence type="ECO:0000259" key="5">
    <source>
        <dbReference type="PROSITE" id="PS51914"/>
    </source>
</evidence>
<sequence>MAKRVIILILVVDFLSLVTSVPQIFTTSYGFCQFKFTGKKTIALPDKLWTIDTSDFILHFSLCGSIQEVCKNETSSCLFLKNSNKMIDLGHEFGSASEDTILMSQNGANCTSDQNYTLSISFVCSDSIKPKPRLMAQDAESECNFEVTMMRPDCQPRCTETVQGSELIDLRNFPKNVQVHADSKHFSLSLCGSNKNCPGGVSACEINPDGSTTPLASIESQILVYDQGKNELKARGRFRERGETRIVEVLIKCNWGSELANPVYKKVANQGKRYRFEIESSYGCVKLPYSCQLSSLDNLNYDLRNLYTTHGWAVTGAPHGKIFVNICGPLKQPPNLCSAQHSQVCHVTDNVYVNRGSILSLFEARDDSLRARFESGSTCTENTTRTYSTEVEFKCSKTEKGPQFKHIENCVMFLQWETPHACPLDYYKSQNCYVKDRVSNRNLKNLHSDTDRIYPLSPSTNSKLIYNLCGPIHEPCNGHKNASFCLKTGQKESVLGWDTREVISENGRLFMQFSGENRAEIFVNLVCRYQSSPPDLQVTEDSRKYNLTVFTPLACIAQGVFPECVYHSGNFTYDLSPLVLKNKNYVIPGGQGTEIIFNVCGPIITGSGALCRGTTMFCYRNTTALNIKNQYVSLGGVSGPRLLNNSLILEAPMGEFCREVGYFKSVMRFKCSKTNVLPRFVSKESCVYNFIWETPQACPQIRNCTVGHQPGLTFDLNQIKNKIVRLDIDGISSKYEFDLCKDFYTTISNSNKTNRLRRDYVITNRNSFVILDLYEKCANATPLTKVIFKLECSDKDSHFEQTAFENCVLNMTLKTHAVCLSHHTTTSALQKLETNCTVVNGNTGYEFNLIKLKAEDILQKFQINFDQTSALCSGLFCKNGLGVVPQICPKVAFNYTSQFVTLSYLGVECDDFSGNYEFEVLLKCNRTRTGARISQDAECKSVISYDLPEACSLLKREIVASDPTAAIAGAMRLRKNFRVSSPQNVYIATAVLLLVCCLSCSAATVGGKRPASPSIATNPAKKQATVMEPAFANAGQNAGIQIWRIENFKPVAYPKNEYGKFYSGDSYIVLSTKINKRGEKSWDIHYWLGSQTSQDEAGSAAIFAVQLDDQLGGVPIQYRETQEHESQLFLSYFKNGVRYLPGGVASGFTHVDPNAFEKRLFQVKGSRNIRVKQVDPVVSSMNKGDCFILDVGRDIYVYVGAKSKRVERLKAISAANQIRDQDHAGKAKVNIIDEYSPDHDFAEFFSALGSGSAASVPDESAGGDDAQFESNQERVVSLYRVSDNSGSLKVDLVAQKPLQQSLLDGNDCFILDSSDSNIFVWIGKKCNNKEKQEAMVKAQNFLTSKKYPAWTHVQRIVEGAEPTAFTQYFQSWRNRNELHTRLIRSPSTEKYNSFETRLFHAEIKAKTNKFEVEEIIDFEQSDLNEDDVMLLDVGKDLFVWIGNGASVKEKAKANDLAKMHLKKYGREDTAVTSIAQGHEPEAFTSVFPSWNPDFWDSLESYDDIKAKIAEDNKAL</sequence>
<dbReference type="SMART" id="SM00262">
    <property type="entry name" value="GEL"/>
    <property type="match status" value="4"/>
</dbReference>
<dbReference type="GO" id="GO:0051015">
    <property type="term" value="F:actin filament binding"/>
    <property type="evidence" value="ECO:0007669"/>
    <property type="project" value="InterPro"/>
</dbReference>
<dbReference type="PROSITE" id="PS51914">
    <property type="entry name" value="MRH"/>
    <property type="match status" value="3"/>
</dbReference>
<dbReference type="CDD" id="cd11289">
    <property type="entry name" value="gelsolin_S2_like"/>
    <property type="match status" value="1"/>
</dbReference>
<protein>
    <recommendedName>
        <fullName evidence="5">MRH domain-containing protein</fullName>
    </recommendedName>
</protein>
<dbReference type="HOGENOM" id="CLU_252539_0_0_1"/>
<dbReference type="Gene3D" id="3.40.20.10">
    <property type="entry name" value="Severin"/>
    <property type="match status" value="4"/>
</dbReference>
<feature type="signal peptide" evidence="4">
    <location>
        <begin position="1"/>
        <end position="20"/>
    </location>
</feature>
<dbReference type="InterPro" id="IPR009011">
    <property type="entry name" value="Man6P_isomerase_rcpt-bd_dom_sf"/>
</dbReference>
<dbReference type="PRINTS" id="PR00597">
    <property type="entry name" value="GELSOLIN"/>
</dbReference>
<evidence type="ECO:0000313" key="7">
    <source>
        <dbReference type="Proteomes" id="UP000007266"/>
    </source>
</evidence>